<feature type="non-terminal residue" evidence="8">
    <location>
        <position position="262"/>
    </location>
</feature>
<feature type="transmembrane region" description="Helical" evidence="6">
    <location>
        <begin position="12"/>
        <end position="29"/>
    </location>
</feature>
<feature type="transmembrane region" description="Helical" evidence="6">
    <location>
        <begin position="41"/>
        <end position="63"/>
    </location>
</feature>
<evidence type="ECO:0000256" key="5">
    <source>
        <dbReference type="ARBA" id="ARBA00038359"/>
    </source>
</evidence>
<dbReference type="InterPro" id="IPR049326">
    <property type="entry name" value="Rhodopsin_dom_fungi"/>
</dbReference>
<accession>A0A9P5CL87</accession>
<evidence type="ECO:0000256" key="2">
    <source>
        <dbReference type="ARBA" id="ARBA00022692"/>
    </source>
</evidence>
<evidence type="ECO:0000313" key="9">
    <source>
        <dbReference type="Proteomes" id="UP000803844"/>
    </source>
</evidence>
<keyword evidence="4 6" id="KW-0472">Membrane</keyword>
<evidence type="ECO:0000313" key="8">
    <source>
        <dbReference type="EMBL" id="KAF3761972.1"/>
    </source>
</evidence>
<evidence type="ECO:0000259" key="7">
    <source>
        <dbReference type="Pfam" id="PF20684"/>
    </source>
</evidence>
<dbReference type="GO" id="GO:0016020">
    <property type="term" value="C:membrane"/>
    <property type="evidence" value="ECO:0007669"/>
    <property type="project" value="UniProtKB-SubCell"/>
</dbReference>
<evidence type="ECO:0000256" key="4">
    <source>
        <dbReference type="ARBA" id="ARBA00023136"/>
    </source>
</evidence>
<dbReference type="RefSeq" id="XP_040772951.1">
    <property type="nucleotide sequence ID" value="XM_040915410.1"/>
</dbReference>
<feature type="transmembrane region" description="Helical" evidence="6">
    <location>
        <begin position="166"/>
        <end position="184"/>
    </location>
</feature>
<comment type="subcellular location">
    <subcellularLocation>
        <location evidence="1">Membrane</location>
        <topology evidence="1">Multi-pass membrane protein</topology>
    </subcellularLocation>
</comment>
<feature type="domain" description="Rhodopsin" evidence="7">
    <location>
        <begin position="25"/>
        <end position="261"/>
    </location>
</feature>
<feature type="transmembrane region" description="Helical" evidence="6">
    <location>
        <begin position="113"/>
        <end position="134"/>
    </location>
</feature>
<dbReference type="Proteomes" id="UP000803844">
    <property type="component" value="Unassembled WGS sequence"/>
</dbReference>
<keyword evidence="3 6" id="KW-1133">Transmembrane helix</keyword>
<dbReference type="InterPro" id="IPR052337">
    <property type="entry name" value="SAT4-like"/>
</dbReference>
<dbReference type="OrthoDB" id="5417887at2759"/>
<evidence type="ECO:0000256" key="3">
    <source>
        <dbReference type="ARBA" id="ARBA00022989"/>
    </source>
</evidence>
<keyword evidence="2 6" id="KW-0812">Transmembrane</keyword>
<sequence>FVNPSVEVNGGIWSLCLTASAFLGLRIWYKVTHKHGMWWDDYVLVASWLVLLTTCILISIEFGTGYVTKTWDNRMLILVSVSSVLTTVGQAWSKSAFAVTLLRPGITEGWQRWALWFIIASLNIYLTITFFLQWTNYCGETPYWWKIPRVCAPYETIANIKVGRNMWNIIMDFVLALFPWLVTWKLRIKQIEKIGICVTMSLGVVVAIATSWRTAWMMSPGLNDYNEWYFWRQGMSMVWYQSEVAGTIIVQTLPVIRHLWRD</sequence>
<comment type="caution">
    <text evidence="8">The sequence shown here is derived from an EMBL/GenBank/DDBJ whole genome shotgun (WGS) entry which is preliminary data.</text>
</comment>
<dbReference type="Pfam" id="PF20684">
    <property type="entry name" value="Fung_rhodopsin"/>
    <property type="match status" value="1"/>
</dbReference>
<feature type="non-terminal residue" evidence="8">
    <location>
        <position position="1"/>
    </location>
</feature>
<reference evidence="8" key="1">
    <citation type="journal article" date="2020" name="Phytopathology">
        <title>Genome sequence of the chestnut blight fungus Cryphonectria parasitica EP155: A fundamental resource for an archetypical invasive plant pathogen.</title>
        <authorList>
            <person name="Crouch J.A."/>
            <person name="Dawe A."/>
            <person name="Aerts A."/>
            <person name="Barry K."/>
            <person name="Churchill A.C.L."/>
            <person name="Grimwood J."/>
            <person name="Hillman B."/>
            <person name="Milgroom M.G."/>
            <person name="Pangilinan J."/>
            <person name="Smith M."/>
            <person name="Salamov A."/>
            <person name="Schmutz J."/>
            <person name="Yadav J."/>
            <person name="Grigoriev I.V."/>
            <person name="Nuss D."/>
        </authorList>
    </citation>
    <scope>NUCLEOTIDE SEQUENCE</scope>
    <source>
        <strain evidence="8">EP155</strain>
    </source>
</reference>
<gene>
    <name evidence="8" type="ORF">M406DRAFT_16335</name>
</gene>
<comment type="similarity">
    <text evidence="5">Belongs to the SAT4 family.</text>
</comment>
<feature type="transmembrane region" description="Helical" evidence="6">
    <location>
        <begin position="75"/>
        <end position="92"/>
    </location>
</feature>
<feature type="transmembrane region" description="Helical" evidence="6">
    <location>
        <begin position="238"/>
        <end position="256"/>
    </location>
</feature>
<dbReference type="GeneID" id="63832539"/>
<organism evidence="8 9">
    <name type="scientific">Cryphonectria parasitica (strain ATCC 38755 / EP155)</name>
    <dbReference type="NCBI Taxonomy" id="660469"/>
    <lineage>
        <taxon>Eukaryota</taxon>
        <taxon>Fungi</taxon>
        <taxon>Dikarya</taxon>
        <taxon>Ascomycota</taxon>
        <taxon>Pezizomycotina</taxon>
        <taxon>Sordariomycetes</taxon>
        <taxon>Sordariomycetidae</taxon>
        <taxon>Diaporthales</taxon>
        <taxon>Cryphonectriaceae</taxon>
        <taxon>Cryphonectria-Endothia species complex</taxon>
        <taxon>Cryphonectria</taxon>
    </lineage>
</organism>
<evidence type="ECO:0000256" key="1">
    <source>
        <dbReference type="ARBA" id="ARBA00004141"/>
    </source>
</evidence>
<name>A0A9P5CL87_CRYP1</name>
<feature type="transmembrane region" description="Helical" evidence="6">
    <location>
        <begin position="196"/>
        <end position="218"/>
    </location>
</feature>
<dbReference type="EMBL" id="MU032351">
    <property type="protein sequence ID" value="KAF3761972.1"/>
    <property type="molecule type" value="Genomic_DNA"/>
</dbReference>
<dbReference type="PANTHER" id="PTHR33048">
    <property type="entry name" value="PTH11-LIKE INTEGRAL MEMBRANE PROTEIN (AFU_ORTHOLOGUE AFUA_5G11245)"/>
    <property type="match status" value="1"/>
</dbReference>
<dbReference type="PANTHER" id="PTHR33048:SF147">
    <property type="entry name" value="INTEGRAL MEMBRANE PROTEIN"/>
    <property type="match status" value="1"/>
</dbReference>
<evidence type="ECO:0000256" key="6">
    <source>
        <dbReference type="SAM" id="Phobius"/>
    </source>
</evidence>
<dbReference type="AlphaFoldDB" id="A0A9P5CL87"/>
<keyword evidence="9" id="KW-1185">Reference proteome</keyword>
<protein>
    <recommendedName>
        <fullName evidence="7">Rhodopsin domain-containing protein</fullName>
    </recommendedName>
</protein>
<proteinExistence type="inferred from homology"/>